<dbReference type="AlphaFoldDB" id="J7LCH4"/>
<feature type="compositionally biased region" description="Basic and acidic residues" evidence="1">
    <location>
        <begin position="29"/>
        <end position="38"/>
    </location>
</feature>
<dbReference type="Proteomes" id="UP000003779">
    <property type="component" value="Chromosome"/>
</dbReference>
<reference evidence="3" key="2">
    <citation type="submission" date="2012-08" db="EMBL/GenBank/DDBJ databases">
        <title>Whole-genome sequence of Nocardiopsis alba strain ATCC BAA-2165 associated with honeybees.</title>
        <authorList>
            <person name="Qiao J."/>
            <person name="Chen L."/>
            <person name="Li Y."/>
            <person name="Wang J."/>
            <person name="Zhang W."/>
            <person name="Chen S."/>
        </authorList>
    </citation>
    <scope>NUCLEOTIDE SEQUENCE [LARGE SCALE GENOMIC DNA]</scope>
    <source>
        <strain evidence="3">ATCC BAA-2165 / BE74</strain>
    </source>
</reference>
<protein>
    <submittedName>
        <fullName evidence="2">Uncharacterized protein</fullName>
    </submittedName>
</protein>
<evidence type="ECO:0000313" key="3">
    <source>
        <dbReference type="Proteomes" id="UP000003779"/>
    </source>
</evidence>
<evidence type="ECO:0000313" key="2">
    <source>
        <dbReference type="EMBL" id="AFR09080.1"/>
    </source>
</evidence>
<dbReference type="EMBL" id="CP003788">
    <property type="protein sequence ID" value="AFR09080.1"/>
    <property type="molecule type" value="Genomic_DNA"/>
</dbReference>
<organism evidence="2 3">
    <name type="scientific">Nocardiopsis alba (strain ATCC BAA-2165 / BE74)</name>
    <dbReference type="NCBI Taxonomy" id="1205910"/>
    <lineage>
        <taxon>Bacteria</taxon>
        <taxon>Bacillati</taxon>
        <taxon>Actinomycetota</taxon>
        <taxon>Actinomycetes</taxon>
        <taxon>Streptosporangiales</taxon>
        <taxon>Nocardiopsidaceae</taxon>
        <taxon>Nocardiopsis</taxon>
    </lineage>
</organism>
<proteinExistence type="predicted"/>
<sequence length="38" mass="4148">MERTDGPEAVGVVDMKASLPRRKPGTDPGEGREREEHG</sequence>
<dbReference type="STRING" id="1205910.B005_3716"/>
<reference evidence="2 3" key="1">
    <citation type="journal article" date="2012" name="J. Bacteriol.">
        <title>Whole-Genome Sequence of Nocardiopsis alba Strain ATCC BAA-2165, Associated with Honeybees.</title>
        <authorList>
            <person name="Qiao J."/>
            <person name="Chen L."/>
            <person name="Li Y."/>
            <person name="Wang J."/>
            <person name="Zhang W."/>
            <person name="Chen S."/>
        </authorList>
    </citation>
    <scope>NUCLEOTIDE SEQUENCE [LARGE SCALE GENOMIC DNA]</scope>
    <source>
        <strain evidence="3">ATCC BAA-2165 / BE74</strain>
    </source>
</reference>
<dbReference type="HOGENOM" id="CLU_3330737_0_0_11"/>
<gene>
    <name evidence="2" type="ordered locus">B005_3716</name>
</gene>
<accession>J7LCH4</accession>
<name>J7LCH4_NOCAA</name>
<feature type="region of interest" description="Disordered" evidence="1">
    <location>
        <begin position="1"/>
        <end position="38"/>
    </location>
</feature>
<dbReference type="KEGG" id="nal:B005_3716"/>
<evidence type="ECO:0000256" key="1">
    <source>
        <dbReference type="SAM" id="MobiDB-lite"/>
    </source>
</evidence>